<evidence type="ECO:0000259" key="1">
    <source>
        <dbReference type="Pfam" id="PF09664"/>
    </source>
</evidence>
<keyword evidence="4" id="KW-1185">Reference proteome</keyword>
<name>T0C481_ALIAG</name>
<proteinExistence type="predicted"/>
<dbReference type="Pfam" id="PF09664">
    <property type="entry name" value="DUF2399"/>
    <property type="match status" value="1"/>
</dbReference>
<dbReference type="KEGG" id="aaco:K1I37_00455"/>
<dbReference type="AlphaFoldDB" id="T0C481"/>
<feature type="domain" description="DUF2399" evidence="1">
    <location>
        <begin position="284"/>
        <end position="435"/>
    </location>
</feature>
<dbReference type="SUPFAM" id="SSF56726">
    <property type="entry name" value="DNA topoisomerase IV, alpha subunit"/>
    <property type="match status" value="1"/>
</dbReference>
<reference evidence="4" key="1">
    <citation type="journal article" date="2022" name="G3 (Bethesda)">
        <title>Unveiling the complete genome sequence of Alicyclobacillus acidoterrestris DSM 3922T, a taint-producing strain.</title>
        <authorList>
            <person name="Leonardo I.C."/>
            <person name="Barreto Crespo M.T."/>
            <person name="Gaspar F.B."/>
        </authorList>
    </citation>
    <scope>NUCLEOTIDE SEQUENCE [LARGE SCALE GENOMIC DNA]</scope>
    <source>
        <strain evidence="4">DSM 3922</strain>
    </source>
</reference>
<dbReference type="Pfam" id="PF11796">
    <property type="entry name" value="DUF3323"/>
    <property type="match status" value="1"/>
</dbReference>
<dbReference type="InterPro" id="IPR036078">
    <property type="entry name" value="Spo11/TopoVI_A_sf"/>
</dbReference>
<dbReference type="STRING" id="1356854.N007_06510"/>
<accession>A0A9E7CS62</accession>
<evidence type="ECO:0000313" key="3">
    <source>
        <dbReference type="EMBL" id="UNO49075.1"/>
    </source>
</evidence>
<dbReference type="eggNOG" id="COG4924">
    <property type="taxonomic scope" value="Bacteria"/>
</dbReference>
<evidence type="ECO:0000313" key="4">
    <source>
        <dbReference type="Proteomes" id="UP000829401"/>
    </source>
</evidence>
<dbReference type="InterPro" id="IPR024466">
    <property type="entry name" value="CHP02679_N"/>
</dbReference>
<dbReference type="GO" id="GO:0005694">
    <property type="term" value="C:chromosome"/>
    <property type="evidence" value="ECO:0007669"/>
    <property type="project" value="InterPro"/>
</dbReference>
<evidence type="ECO:0000259" key="2">
    <source>
        <dbReference type="Pfam" id="PF11796"/>
    </source>
</evidence>
<dbReference type="InterPro" id="IPR024465">
    <property type="entry name" value="DUF2399"/>
</dbReference>
<feature type="domain" description="Conserved hypothetical protein CHP02679 N terminus" evidence="2">
    <location>
        <begin position="31"/>
        <end position="272"/>
    </location>
</feature>
<gene>
    <name evidence="3" type="ORF">K1I37_00455</name>
</gene>
<dbReference type="Proteomes" id="UP000829401">
    <property type="component" value="Chromosome"/>
</dbReference>
<protein>
    <submittedName>
        <fullName evidence="3">TIGR02679 domain-containing protein</fullName>
    </submittedName>
</protein>
<sequence length="436" mass="48731">MDELMTYLQQPGFERLWRAVADKYQRHGRVGGRVQLTGLSDEEIDALSGLLAVNLDGRTEVAIQLSKIDEALLNSKFRIGVADVLVRLFPDMRTREEQLAEASASWTAFRDWAKAGVHRPAVLDWIERLSEGNAPGYRTYMDCYRAYQRIGRCDDWRIAMKALEVSLSPHRVWRLPVFAAEVTGDPHGLDRNTLAGKVFYWGLVALTADSDAADSSLISALQPTATSDSEHVDDLESTDTASDAPSEYMRSVYMKAGIRLDDVSSIVWVGNWAGLFEVPVALPLMALDNHVKEVPAVDSVYVVENPSVFAELIEQLPFGVPVVCTSGQPSVAALRLLDMAVAAGSKIRYNGDFDVKGLQMTLSLGNRYGDAFEPWYMDVYTYRLASNEKQPELSDREVQMLKSLNVDWDDELIPAMTLVRKKVFQEHIISKLLSDF</sequence>
<dbReference type="EMBL" id="CP080467">
    <property type="protein sequence ID" value="UNO49075.1"/>
    <property type="molecule type" value="Genomic_DNA"/>
</dbReference>
<dbReference type="OrthoDB" id="1661308at2"/>
<organism evidence="3 4">
    <name type="scientific">Alicyclobacillus acidoterrestris (strain ATCC 49025 / DSM 3922 / CIP 106132 / NCIMB 13137 / GD3B)</name>
    <dbReference type="NCBI Taxonomy" id="1356854"/>
    <lineage>
        <taxon>Bacteria</taxon>
        <taxon>Bacillati</taxon>
        <taxon>Bacillota</taxon>
        <taxon>Bacilli</taxon>
        <taxon>Bacillales</taxon>
        <taxon>Alicyclobacillaceae</taxon>
        <taxon>Alicyclobacillus</taxon>
    </lineage>
</organism>
<accession>T0C481</accession>
<dbReference type="RefSeq" id="WP_021296340.1">
    <property type="nucleotide sequence ID" value="NZ_AURB01000127.1"/>
</dbReference>
<dbReference type="GO" id="GO:0003677">
    <property type="term" value="F:DNA binding"/>
    <property type="evidence" value="ECO:0007669"/>
    <property type="project" value="InterPro"/>
</dbReference>